<dbReference type="GO" id="GO:0005737">
    <property type="term" value="C:cytoplasm"/>
    <property type="evidence" value="ECO:0007669"/>
    <property type="project" value="UniProtKB-SubCell"/>
</dbReference>
<name>A0A4R9C470_9FIRM</name>
<dbReference type="PANTHER" id="PTHR36203:SF1">
    <property type="entry name" value="ASCORBATE-SPECIFIC PTS SYSTEM EIIA COMPONENT"/>
    <property type="match status" value="1"/>
</dbReference>
<accession>A0A4R9C470</accession>
<dbReference type="InterPro" id="IPR051351">
    <property type="entry name" value="Ascorbate-PTS_EIIA_comp"/>
</dbReference>
<evidence type="ECO:0000313" key="12">
    <source>
        <dbReference type="EMBL" id="TFF66170.1"/>
    </source>
</evidence>
<evidence type="ECO:0000313" key="13">
    <source>
        <dbReference type="Proteomes" id="UP000297454"/>
    </source>
</evidence>
<dbReference type="CDD" id="cd00211">
    <property type="entry name" value="PTS_IIA_fru"/>
    <property type="match status" value="1"/>
</dbReference>
<dbReference type="RefSeq" id="WP_134710475.1">
    <property type="nucleotide sequence ID" value="NZ_CP119081.1"/>
</dbReference>
<dbReference type="InterPro" id="IPR016152">
    <property type="entry name" value="PTrfase/Anion_transptr"/>
</dbReference>
<dbReference type="AlphaFoldDB" id="A0A4R9C470"/>
<dbReference type="GeneID" id="97030536"/>
<evidence type="ECO:0000256" key="3">
    <source>
        <dbReference type="ARBA" id="ARBA00022490"/>
    </source>
</evidence>
<evidence type="ECO:0000256" key="6">
    <source>
        <dbReference type="ARBA" id="ARBA00022683"/>
    </source>
</evidence>
<protein>
    <recommendedName>
        <fullName evidence="9">Ascorbate-specific PTS system EIIA component</fullName>
    </recommendedName>
    <alternativeName>
        <fullName evidence="10">Ascorbate-specific phosphotransferase enzyme IIA component</fullName>
    </alternativeName>
</protein>
<dbReference type="GO" id="GO:0009401">
    <property type="term" value="P:phosphoenolpyruvate-dependent sugar phosphotransferase system"/>
    <property type="evidence" value="ECO:0007669"/>
    <property type="project" value="UniProtKB-KW"/>
</dbReference>
<sequence>MYDLRNLTIDDIELNIDSKDWIDSIRKASVKLIDRKIIEEKYVDAMIDSVLKFGPYIVIAKNVALAHARPEDGTIETKLYFTTLKNDIEFGEFDNDPVKLLIVLSAKDSDSHLELLCQLGTILENREIVEKLLDAKTKEEFLNVILEALDEIQ</sequence>
<evidence type="ECO:0000256" key="5">
    <source>
        <dbReference type="ARBA" id="ARBA00022679"/>
    </source>
</evidence>
<dbReference type="Proteomes" id="UP000297454">
    <property type="component" value="Unassembled WGS sequence"/>
</dbReference>
<keyword evidence="7" id="KW-0418">Kinase</keyword>
<evidence type="ECO:0000256" key="7">
    <source>
        <dbReference type="ARBA" id="ARBA00022777"/>
    </source>
</evidence>
<feature type="domain" description="PTS EIIA type-2" evidence="11">
    <location>
        <begin position="5"/>
        <end position="148"/>
    </location>
</feature>
<keyword evidence="5" id="KW-0808">Transferase</keyword>
<reference evidence="12 13" key="1">
    <citation type="submission" date="2019-01" db="EMBL/GenBank/DDBJ databases">
        <title>Draft Genome Sequences of Helcococcus ovis Strains Isolated from the Uterus and Vagina of Dairy Cows with Metritis.</title>
        <authorList>
            <person name="Cunha F."/>
            <person name="Jeon S.J."/>
            <person name="Kutzer P."/>
            <person name="Galvao K.N."/>
        </authorList>
    </citation>
    <scope>NUCLEOTIDE SEQUENCE [LARGE SCALE GENOMIC DNA]</scope>
    <source>
        <strain evidence="12 13">KG-37</strain>
    </source>
</reference>
<dbReference type="Pfam" id="PF00359">
    <property type="entry name" value="PTS_EIIA_2"/>
    <property type="match status" value="1"/>
</dbReference>
<gene>
    <name evidence="12" type="ORF">EQF91_04500</name>
</gene>
<keyword evidence="3" id="KW-0963">Cytoplasm</keyword>
<dbReference type="EMBL" id="SCFR01000012">
    <property type="protein sequence ID" value="TFF66170.1"/>
    <property type="molecule type" value="Genomic_DNA"/>
</dbReference>
<keyword evidence="6" id="KW-0598">Phosphotransferase system</keyword>
<evidence type="ECO:0000256" key="1">
    <source>
        <dbReference type="ARBA" id="ARBA00004496"/>
    </source>
</evidence>
<keyword evidence="4" id="KW-0597">Phosphoprotein</keyword>
<proteinExistence type="predicted"/>
<evidence type="ECO:0000256" key="8">
    <source>
        <dbReference type="ARBA" id="ARBA00037387"/>
    </source>
</evidence>
<organism evidence="12 13">
    <name type="scientific">Helcococcus ovis</name>
    <dbReference type="NCBI Taxonomy" id="72026"/>
    <lineage>
        <taxon>Bacteria</taxon>
        <taxon>Bacillati</taxon>
        <taxon>Bacillota</taxon>
        <taxon>Tissierellia</taxon>
        <taxon>Tissierellales</taxon>
        <taxon>Peptoniphilaceae</taxon>
        <taxon>Helcococcus</taxon>
    </lineage>
</organism>
<comment type="caution">
    <text evidence="12">The sequence shown here is derived from an EMBL/GenBank/DDBJ whole genome shotgun (WGS) entry which is preliminary data.</text>
</comment>
<dbReference type="Gene3D" id="3.40.930.10">
    <property type="entry name" value="Mannitol-specific EII, Chain A"/>
    <property type="match status" value="1"/>
</dbReference>
<keyword evidence="2" id="KW-0813">Transport</keyword>
<dbReference type="SUPFAM" id="SSF55804">
    <property type="entry name" value="Phoshotransferase/anion transport protein"/>
    <property type="match status" value="1"/>
</dbReference>
<dbReference type="PROSITE" id="PS51094">
    <property type="entry name" value="PTS_EIIA_TYPE_2"/>
    <property type="match status" value="1"/>
</dbReference>
<evidence type="ECO:0000256" key="10">
    <source>
        <dbReference type="ARBA" id="ARBA00042072"/>
    </source>
</evidence>
<evidence type="ECO:0000256" key="4">
    <source>
        <dbReference type="ARBA" id="ARBA00022553"/>
    </source>
</evidence>
<keyword evidence="12" id="KW-0762">Sugar transport</keyword>
<dbReference type="InterPro" id="IPR002178">
    <property type="entry name" value="PTS_EIIA_type-2_dom"/>
</dbReference>
<dbReference type="PANTHER" id="PTHR36203">
    <property type="entry name" value="ASCORBATE-SPECIFIC PTS SYSTEM EIIA COMPONENT"/>
    <property type="match status" value="1"/>
</dbReference>
<evidence type="ECO:0000259" key="11">
    <source>
        <dbReference type="PROSITE" id="PS51094"/>
    </source>
</evidence>
<evidence type="ECO:0000256" key="9">
    <source>
        <dbReference type="ARBA" id="ARBA00041175"/>
    </source>
</evidence>
<keyword evidence="13" id="KW-1185">Reference proteome</keyword>
<comment type="function">
    <text evidence="8">The phosphoenolpyruvate-dependent sugar phosphotransferase system (sugar PTS), a major carbohydrate active transport system, catalyzes the phosphorylation of incoming sugar substrates concomitantly with their translocation across the cell membrane. The enzyme II UlaABC PTS system is involved in ascorbate transport.</text>
</comment>
<dbReference type="OrthoDB" id="3175596at2"/>
<evidence type="ECO:0000256" key="2">
    <source>
        <dbReference type="ARBA" id="ARBA00022448"/>
    </source>
</evidence>
<dbReference type="GO" id="GO:0016301">
    <property type="term" value="F:kinase activity"/>
    <property type="evidence" value="ECO:0007669"/>
    <property type="project" value="UniProtKB-KW"/>
</dbReference>
<comment type="subcellular location">
    <subcellularLocation>
        <location evidence="1">Cytoplasm</location>
    </subcellularLocation>
</comment>